<reference evidence="2" key="1">
    <citation type="submission" date="2020-05" db="EMBL/GenBank/DDBJ databases">
        <authorList>
            <person name="Chiriac C."/>
            <person name="Salcher M."/>
            <person name="Ghai R."/>
            <person name="Kavagutti S V."/>
        </authorList>
    </citation>
    <scope>NUCLEOTIDE SEQUENCE</scope>
</reference>
<accession>A0A6J6H117</accession>
<dbReference type="SUPFAM" id="SSF56219">
    <property type="entry name" value="DNase I-like"/>
    <property type="match status" value="1"/>
</dbReference>
<dbReference type="EMBL" id="CAEZXH010000003">
    <property type="protein sequence ID" value="CAB4675067.1"/>
    <property type="molecule type" value="Genomic_DNA"/>
</dbReference>
<dbReference type="EMBL" id="CAEZUJ010000060">
    <property type="protein sequence ID" value="CAB4606370.1"/>
    <property type="molecule type" value="Genomic_DNA"/>
</dbReference>
<evidence type="ECO:0000259" key="1">
    <source>
        <dbReference type="Pfam" id="PF03372"/>
    </source>
</evidence>
<feature type="domain" description="Endonuclease/exonuclease/phosphatase" evidence="1">
    <location>
        <begin position="13"/>
        <end position="259"/>
    </location>
</feature>
<dbReference type="InterPro" id="IPR005135">
    <property type="entry name" value="Endo/exonuclease/phosphatase"/>
</dbReference>
<dbReference type="Gene3D" id="3.60.10.10">
    <property type="entry name" value="Endonuclease/exonuclease/phosphatase"/>
    <property type="match status" value="1"/>
</dbReference>
<organism evidence="2">
    <name type="scientific">freshwater metagenome</name>
    <dbReference type="NCBI Taxonomy" id="449393"/>
    <lineage>
        <taxon>unclassified sequences</taxon>
        <taxon>metagenomes</taxon>
        <taxon>ecological metagenomes</taxon>
    </lineage>
</organism>
<name>A0A6J6H117_9ZZZZ</name>
<evidence type="ECO:0000313" key="3">
    <source>
        <dbReference type="EMBL" id="CAB4675067.1"/>
    </source>
</evidence>
<dbReference type="Pfam" id="PF03372">
    <property type="entry name" value="Exo_endo_phos"/>
    <property type="match status" value="1"/>
</dbReference>
<dbReference type="GO" id="GO:0003824">
    <property type="term" value="F:catalytic activity"/>
    <property type="evidence" value="ECO:0007669"/>
    <property type="project" value="InterPro"/>
</dbReference>
<gene>
    <name evidence="2" type="ORF">UFOPK1811_01146</name>
    <name evidence="3" type="ORF">UFOPK2360_00117</name>
</gene>
<sequence>MAIPEGGTSAERLLKAAELIDLDLLALQEVDFFQDRSNSVDQTALIAQGMGAQFYNFTPAIFGTPGEQWKAADLTKSNKSSDPSYSTELSAESKNYLMNQNSAYGISIISKIPINEIRLLKLGRSPVGIPLLVPNENKGKMRPRMIYVSDEPRIAQAAILQNGITVINTHLSFVPGVNVRQLQIIKKWAEHLPGKKILIGDLNLIGRIPAKVLGWNQLIDEKTYPSWKPRIQFDHALSADFKTSEIKRLEIPNLGVSDHLPIAFEIVSSVK</sequence>
<protein>
    <submittedName>
        <fullName evidence="2">Unannotated protein</fullName>
    </submittedName>
</protein>
<dbReference type="AlphaFoldDB" id="A0A6J6H117"/>
<proteinExistence type="predicted"/>
<evidence type="ECO:0000313" key="2">
    <source>
        <dbReference type="EMBL" id="CAB4606370.1"/>
    </source>
</evidence>
<dbReference type="InterPro" id="IPR036691">
    <property type="entry name" value="Endo/exonu/phosph_ase_sf"/>
</dbReference>